<sequence length="83" mass="8733">MTDAIKPVQTHRIPSELRSQACLGESSTRMGDPLGRRGVVGLGGGGVTGGTRRRVRQAAPDGVASRGGIERGHVEEERGRKEA</sequence>
<evidence type="ECO:0000256" key="1">
    <source>
        <dbReference type="SAM" id="MobiDB-lite"/>
    </source>
</evidence>
<organism evidence="2 3">
    <name type="scientific">Datura stramonium</name>
    <name type="common">Jimsonweed</name>
    <name type="synonym">Common thornapple</name>
    <dbReference type="NCBI Taxonomy" id="4076"/>
    <lineage>
        <taxon>Eukaryota</taxon>
        <taxon>Viridiplantae</taxon>
        <taxon>Streptophyta</taxon>
        <taxon>Embryophyta</taxon>
        <taxon>Tracheophyta</taxon>
        <taxon>Spermatophyta</taxon>
        <taxon>Magnoliopsida</taxon>
        <taxon>eudicotyledons</taxon>
        <taxon>Gunneridae</taxon>
        <taxon>Pentapetalae</taxon>
        <taxon>asterids</taxon>
        <taxon>lamiids</taxon>
        <taxon>Solanales</taxon>
        <taxon>Solanaceae</taxon>
        <taxon>Solanoideae</taxon>
        <taxon>Datureae</taxon>
        <taxon>Datura</taxon>
    </lineage>
</organism>
<gene>
    <name evidence="2" type="ORF">HAX54_016581</name>
</gene>
<comment type="caution">
    <text evidence="2">The sequence shown here is derived from an EMBL/GenBank/DDBJ whole genome shotgun (WGS) entry which is preliminary data.</text>
</comment>
<evidence type="ECO:0000313" key="3">
    <source>
        <dbReference type="Proteomes" id="UP000823775"/>
    </source>
</evidence>
<feature type="region of interest" description="Disordered" evidence="1">
    <location>
        <begin position="1"/>
        <end position="83"/>
    </location>
</feature>
<keyword evidence="3" id="KW-1185">Reference proteome</keyword>
<feature type="compositionally biased region" description="Gly residues" evidence="1">
    <location>
        <begin position="38"/>
        <end position="49"/>
    </location>
</feature>
<protein>
    <submittedName>
        <fullName evidence="2">Uncharacterized protein</fullName>
    </submittedName>
</protein>
<dbReference type="EMBL" id="JACEIK010002074">
    <property type="protein sequence ID" value="MCD9558894.1"/>
    <property type="molecule type" value="Genomic_DNA"/>
</dbReference>
<reference evidence="2 3" key="1">
    <citation type="journal article" date="2021" name="BMC Genomics">
        <title>Datura genome reveals duplications of psychoactive alkaloid biosynthetic genes and high mutation rate following tissue culture.</title>
        <authorList>
            <person name="Rajewski A."/>
            <person name="Carter-House D."/>
            <person name="Stajich J."/>
            <person name="Litt A."/>
        </authorList>
    </citation>
    <scope>NUCLEOTIDE SEQUENCE [LARGE SCALE GENOMIC DNA]</scope>
    <source>
        <strain evidence="2">AR-01</strain>
    </source>
</reference>
<name>A0ABS8UJ56_DATST</name>
<dbReference type="Proteomes" id="UP000823775">
    <property type="component" value="Unassembled WGS sequence"/>
</dbReference>
<proteinExistence type="predicted"/>
<evidence type="ECO:0000313" key="2">
    <source>
        <dbReference type="EMBL" id="MCD9558894.1"/>
    </source>
</evidence>
<accession>A0ABS8UJ56</accession>
<feature type="compositionally biased region" description="Basic and acidic residues" evidence="1">
    <location>
        <begin position="68"/>
        <end position="83"/>
    </location>
</feature>